<dbReference type="Pfam" id="PF16732">
    <property type="entry name" value="ComP_DUS"/>
    <property type="match status" value="1"/>
</dbReference>
<keyword evidence="1" id="KW-0472">Membrane</keyword>
<dbReference type="PANTHER" id="PTHR30093:SF47">
    <property type="entry name" value="TYPE IV PILUS NON-CORE MINOR PILIN PILE"/>
    <property type="match status" value="1"/>
</dbReference>
<sequence length="150" mass="16685">MSQLIQEQICVSNVSDLITGHFFQNGQRGFTLIELLVVVAIIGIFATIAYPNYASYVERSRLTDGKSGLMQAALVMERCYTSNYIYKEECFETKASPDGVYPLIRLTESGLTYRLEAQEGINVPAGCKTLWIESNGQKGPNGDNNTPECW</sequence>
<reference evidence="2 3" key="1">
    <citation type="journal article" date="2003" name="Extremophiles">
        <title>Halomonas glaciei sp. nov. isolated from fast ice of Adelie Land, Antarctica.</title>
        <authorList>
            <person name="Reddy G.S."/>
            <person name="Raghavan P.U."/>
            <person name="Sarita N.B."/>
            <person name="Prakash J.S."/>
            <person name="Nagesh N."/>
            <person name="Delille D."/>
            <person name="Shivaji S."/>
        </authorList>
    </citation>
    <scope>NUCLEOTIDE SEQUENCE [LARGE SCALE GENOMIC DNA]</scope>
    <source>
        <strain evidence="2 3">DD39</strain>
    </source>
</reference>
<keyword evidence="1" id="KW-0812">Transmembrane</keyword>
<evidence type="ECO:0000313" key="3">
    <source>
        <dbReference type="Proteomes" id="UP000526892"/>
    </source>
</evidence>
<dbReference type="GO" id="GO:0043683">
    <property type="term" value="P:type IV pilus assembly"/>
    <property type="evidence" value="ECO:0007669"/>
    <property type="project" value="InterPro"/>
</dbReference>
<proteinExistence type="predicted"/>
<evidence type="ECO:0000313" key="2">
    <source>
        <dbReference type="EMBL" id="NYS80281.1"/>
    </source>
</evidence>
<evidence type="ECO:0000256" key="1">
    <source>
        <dbReference type="SAM" id="Phobius"/>
    </source>
</evidence>
<comment type="caution">
    <text evidence="2">The sequence shown here is derived from an EMBL/GenBank/DDBJ whole genome shotgun (WGS) entry which is preliminary data.</text>
</comment>
<keyword evidence="1" id="KW-1133">Transmembrane helix</keyword>
<dbReference type="PANTHER" id="PTHR30093">
    <property type="entry name" value="GENERAL SECRETION PATHWAY PROTEIN G"/>
    <property type="match status" value="1"/>
</dbReference>
<accession>A0A7Z0S0C1</accession>
<dbReference type="InterPro" id="IPR031982">
    <property type="entry name" value="PilE-like"/>
</dbReference>
<dbReference type="PROSITE" id="PS00409">
    <property type="entry name" value="PROKAR_NTER_METHYL"/>
    <property type="match status" value="1"/>
</dbReference>
<name>A0A7Z0S0C1_9GAMM</name>
<dbReference type="NCBIfam" id="TIGR02532">
    <property type="entry name" value="IV_pilin_GFxxxE"/>
    <property type="match status" value="1"/>
</dbReference>
<gene>
    <name evidence="2" type="ORF">HZS80_21715</name>
</gene>
<dbReference type="AlphaFoldDB" id="A0A7Z0S0C1"/>
<dbReference type="EMBL" id="JACCDE010000047">
    <property type="protein sequence ID" value="NYS80281.1"/>
    <property type="molecule type" value="Genomic_DNA"/>
</dbReference>
<dbReference type="InterPro" id="IPR045584">
    <property type="entry name" value="Pilin-like"/>
</dbReference>
<feature type="transmembrane region" description="Helical" evidence="1">
    <location>
        <begin position="30"/>
        <end position="51"/>
    </location>
</feature>
<dbReference type="InterPro" id="IPR012902">
    <property type="entry name" value="N_methyl_site"/>
</dbReference>
<dbReference type="Proteomes" id="UP000526892">
    <property type="component" value="Unassembled WGS sequence"/>
</dbReference>
<keyword evidence="3" id="KW-1185">Reference proteome</keyword>
<protein>
    <submittedName>
        <fullName evidence="2">Prepilin-type N-terminal cleavage/methylation domain-containing protein</fullName>
    </submittedName>
</protein>
<dbReference type="SUPFAM" id="SSF54523">
    <property type="entry name" value="Pili subunits"/>
    <property type="match status" value="1"/>
</dbReference>
<dbReference type="Pfam" id="PF07963">
    <property type="entry name" value="N_methyl"/>
    <property type="match status" value="1"/>
</dbReference>
<dbReference type="Gene3D" id="3.30.700.10">
    <property type="entry name" value="Glycoprotein, Type 4 Pilin"/>
    <property type="match status" value="1"/>
</dbReference>
<organism evidence="2 3">
    <name type="scientific">Vreelandella glaciei</name>
    <dbReference type="NCBI Taxonomy" id="186761"/>
    <lineage>
        <taxon>Bacteria</taxon>
        <taxon>Pseudomonadati</taxon>
        <taxon>Pseudomonadota</taxon>
        <taxon>Gammaproteobacteria</taxon>
        <taxon>Oceanospirillales</taxon>
        <taxon>Halomonadaceae</taxon>
        <taxon>Vreelandella</taxon>
    </lineage>
</organism>